<keyword evidence="2 8" id="KW-0813">Transport</keyword>
<dbReference type="Gene3D" id="2.40.170.20">
    <property type="entry name" value="TonB-dependent receptor, beta-barrel domain"/>
    <property type="match status" value="1"/>
</dbReference>
<dbReference type="InterPro" id="IPR039426">
    <property type="entry name" value="TonB-dep_rcpt-like"/>
</dbReference>
<evidence type="ECO:0000259" key="10">
    <source>
        <dbReference type="Pfam" id="PF00593"/>
    </source>
</evidence>
<evidence type="ECO:0000256" key="8">
    <source>
        <dbReference type="PROSITE-ProRule" id="PRU01360"/>
    </source>
</evidence>
<comment type="caution">
    <text evidence="12">The sequence shown here is derived from an EMBL/GenBank/DDBJ whole genome shotgun (WGS) entry which is preliminary data.</text>
</comment>
<dbReference type="Pfam" id="PF00593">
    <property type="entry name" value="TonB_dep_Rec_b-barrel"/>
    <property type="match status" value="1"/>
</dbReference>
<evidence type="ECO:0000256" key="2">
    <source>
        <dbReference type="ARBA" id="ARBA00022448"/>
    </source>
</evidence>
<dbReference type="InterPro" id="IPR000531">
    <property type="entry name" value="Beta-barrel_TonB"/>
</dbReference>
<name>A0A2P8GJX9_9BACT</name>
<dbReference type="NCBIfam" id="TIGR04057">
    <property type="entry name" value="SusC_RagA_signa"/>
    <property type="match status" value="1"/>
</dbReference>
<evidence type="ECO:0000256" key="1">
    <source>
        <dbReference type="ARBA" id="ARBA00004571"/>
    </source>
</evidence>
<dbReference type="Proteomes" id="UP000241964">
    <property type="component" value="Unassembled WGS sequence"/>
</dbReference>
<dbReference type="EMBL" id="PYAS01000001">
    <property type="protein sequence ID" value="PSL34263.1"/>
    <property type="molecule type" value="Genomic_DNA"/>
</dbReference>
<dbReference type="InterPro" id="IPR036942">
    <property type="entry name" value="Beta-barrel_TonB_sf"/>
</dbReference>
<keyword evidence="4 8" id="KW-0812">Transmembrane</keyword>
<dbReference type="Pfam" id="PF13715">
    <property type="entry name" value="CarbopepD_reg_2"/>
    <property type="match status" value="1"/>
</dbReference>
<evidence type="ECO:0000259" key="11">
    <source>
        <dbReference type="Pfam" id="PF07715"/>
    </source>
</evidence>
<comment type="similarity">
    <text evidence="8 9">Belongs to the TonB-dependent receptor family.</text>
</comment>
<organism evidence="12 13">
    <name type="scientific">Dyadobacter jiangsuensis</name>
    <dbReference type="NCBI Taxonomy" id="1591085"/>
    <lineage>
        <taxon>Bacteria</taxon>
        <taxon>Pseudomonadati</taxon>
        <taxon>Bacteroidota</taxon>
        <taxon>Cytophagia</taxon>
        <taxon>Cytophagales</taxon>
        <taxon>Spirosomataceae</taxon>
        <taxon>Dyadobacter</taxon>
    </lineage>
</organism>
<dbReference type="InterPro" id="IPR023996">
    <property type="entry name" value="TonB-dep_OMP_SusC/RagA"/>
</dbReference>
<dbReference type="PROSITE" id="PS52016">
    <property type="entry name" value="TONB_DEPENDENT_REC_3"/>
    <property type="match status" value="1"/>
</dbReference>
<proteinExistence type="inferred from homology"/>
<sequence length="1103" mass="122544">MPQKPLNLKLLLMMKSVPRPYYVRLLRRLQLVVIFALGAIAPAFAQTTLKAGNGKVTGSVTDGKDLLPGVNVVIKGSQRGTITDQNGQYYLDGVSGSDILVFSYIGYKTQEELVKGRSEIFVTMQADLGNLEEVVVIGYGVEKKVNITGAVDQISGKQFEARPVANVMQGLQGVSPGLNITYQSGTPGTVPNFNIRGFTSINGGEPLFVIDGIAAANSTDLLRLNPSDIASFSVLRDAASAAIYGARAAFGVVLITTKQGGRGKQSITYNNFFSWGQPTVLPKPITDPYIFSRVLETSTDNTPWDYVNYSDEYYAWAKERSDNPSTPDTRIDPSDPTKWAYMGSNNWYDYFFTKRSFSQNHSIGFTGSAKTASERTVGYYISADYNHEGGLNKLTDDFWRRYSSRARLDFTPFKWLKLDNNLSVYRTERAVPTANINDIYTLQPTQVAVNPDGTWANSGAGRLAARLVDGGNRKQDMFGFQNIFRGIATTLNGDLVITGSASFKREQWNTKQDQRNYRIGFGPNDIRTEGGTGGVYETNATLANNVMDLFANYTKTLGVHRINLLAGYNQESYSYTTTKAQKVGLISPSLPYISLTSGTAQAFGADTSYATRSFFGRINYTLRDRYIIEANGRYDGSSRFPTSNRWGFFPSVSAAWIASSESFVKDALPLFPTLKFRASYGDLGNQNVGYYSFRQALPAGLSNYLIGGNKQTVITNSPILRVDPSNYTWERVSTLNFGADLGVLKDRLTFGIDYYIRDTKGMLTDGEELPGVLGTKVPAQNVADLRTKGLELTLNYNDTYQVGGKALSLSAKLIVSDSRSQITRFKNDQELFSKFRKGQNLGEIWGLTNDGLFQNTDEIAKLDESDIVPWGALSVVPGWPKYKDLDGDGRITQGLTRKDPKDLSVIGNTTPRYRIGFNLNADWNGFDFSAVLQGVLKGDYYPRHYLYWGPYQQPYANVYPWNLDYYRGQADSDQQRAKHSKSYIAAGLADANTNANFPVLQSWLADNNYGSGLDIAQTKYLLSAAYLRIKNITIGYSLPTSLLQKRNISRVRIFASGENLFEFSQLKKYFDPEVISNSNTFNTSNGFSYPFQRKFAFGVNVEF</sequence>
<keyword evidence="3 8" id="KW-1134">Transmembrane beta strand</keyword>
<keyword evidence="5 9" id="KW-0798">TonB box</keyword>
<dbReference type="SUPFAM" id="SSF49464">
    <property type="entry name" value="Carboxypeptidase regulatory domain-like"/>
    <property type="match status" value="1"/>
</dbReference>
<reference evidence="12 13" key="1">
    <citation type="submission" date="2018-03" db="EMBL/GenBank/DDBJ databases">
        <title>Genomic Encyclopedia of Archaeal and Bacterial Type Strains, Phase II (KMG-II): from individual species to whole genera.</title>
        <authorList>
            <person name="Goeker M."/>
        </authorList>
    </citation>
    <scope>NUCLEOTIDE SEQUENCE [LARGE SCALE GENOMIC DNA]</scope>
    <source>
        <strain evidence="12 13">DSM 29057</strain>
    </source>
</reference>
<keyword evidence="7 8" id="KW-0998">Cell outer membrane</keyword>
<dbReference type="InterPro" id="IPR023997">
    <property type="entry name" value="TonB-dep_OMP_SusC/RagA_CS"/>
</dbReference>
<dbReference type="AlphaFoldDB" id="A0A2P8GJX9"/>
<dbReference type="GO" id="GO:0009279">
    <property type="term" value="C:cell outer membrane"/>
    <property type="evidence" value="ECO:0007669"/>
    <property type="project" value="UniProtKB-SubCell"/>
</dbReference>
<evidence type="ECO:0000256" key="6">
    <source>
        <dbReference type="ARBA" id="ARBA00023136"/>
    </source>
</evidence>
<dbReference type="Pfam" id="PF07715">
    <property type="entry name" value="Plug"/>
    <property type="match status" value="1"/>
</dbReference>
<evidence type="ECO:0000256" key="9">
    <source>
        <dbReference type="RuleBase" id="RU003357"/>
    </source>
</evidence>
<dbReference type="Gene3D" id="2.60.40.1120">
    <property type="entry name" value="Carboxypeptidase-like, regulatory domain"/>
    <property type="match status" value="1"/>
</dbReference>
<dbReference type="InterPro" id="IPR012910">
    <property type="entry name" value="Plug_dom"/>
</dbReference>
<evidence type="ECO:0000313" key="12">
    <source>
        <dbReference type="EMBL" id="PSL34263.1"/>
    </source>
</evidence>
<evidence type="ECO:0000256" key="3">
    <source>
        <dbReference type="ARBA" id="ARBA00022452"/>
    </source>
</evidence>
<keyword evidence="13" id="KW-1185">Reference proteome</keyword>
<dbReference type="NCBIfam" id="TIGR04056">
    <property type="entry name" value="OMP_RagA_SusC"/>
    <property type="match status" value="1"/>
</dbReference>
<feature type="domain" description="TonB-dependent receptor plug" evidence="11">
    <location>
        <begin position="144"/>
        <end position="252"/>
    </location>
</feature>
<dbReference type="InterPro" id="IPR037066">
    <property type="entry name" value="Plug_dom_sf"/>
</dbReference>
<gene>
    <name evidence="12" type="ORF">CLV60_101632</name>
</gene>
<evidence type="ECO:0000313" key="13">
    <source>
        <dbReference type="Proteomes" id="UP000241964"/>
    </source>
</evidence>
<evidence type="ECO:0000256" key="5">
    <source>
        <dbReference type="ARBA" id="ARBA00023077"/>
    </source>
</evidence>
<keyword evidence="6 8" id="KW-0472">Membrane</keyword>
<dbReference type="InterPro" id="IPR008969">
    <property type="entry name" value="CarboxyPept-like_regulatory"/>
</dbReference>
<comment type="subcellular location">
    <subcellularLocation>
        <location evidence="1 8">Cell outer membrane</location>
        <topology evidence="1 8">Multi-pass membrane protein</topology>
    </subcellularLocation>
</comment>
<dbReference type="SUPFAM" id="SSF56935">
    <property type="entry name" value="Porins"/>
    <property type="match status" value="1"/>
</dbReference>
<dbReference type="Gene3D" id="2.170.130.10">
    <property type="entry name" value="TonB-dependent receptor, plug domain"/>
    <property type="match status" value="1"/>
</dbReference>
<accession>A0A2P8GJX9</accession>
<evidence type="ECO:0000256" key="7">
    <source>
        <dbReference type="ARBA" id="ARBA00023237"/>
    </source>
</evidence>
<protein>
    <submittedName>
        <fullName evidence="12">TonB-linked SusC/RagA family outer membrane protein</fullName>
    </submittedName>
</protein>
<evidence type="ECO:0000256" key="4">
    <source>
        <dbReference type="ARBA" id="ARBA00022692"/>
    </source>
</evidence>
<feature type="domain" description="TonB-dependent receptor-like beta-barrel" evidence="10">
    <location>
        <begin position="450"/>
        <end position="949"/>
    </location>
</feature>